<organism evidence="1 2">
    <name type="scientific">Anaerostipes hominis</name>
    <name type="common">ex Liu et al. 2021</name>
    <dbReference type="NCBI Taxonomy" id="2763018"/>
    <lineage>
        <taxon>Bacteria</taxon>
        <taxon>Bacillati</taxon>
        <taxon>Bacillota</taxon>
        <taxon>Clostridia</taxon>
        <taxon>Lachnospirales</taxon>
        <taxon>Lachnospiraceae</taxon>
        <taxon>Anaerostipes</taxon>
    </lineage>
</organism>
<sequence>MEIIMGHRSDLLDYLELGLAVQVDGIPVDNSNQEQMDLMLEEDDSYMKDFIDDEKGEICAVYYQKVTNH</sequence>
<proteinExistence type="predicted"/>
<reference evidence="1 2" key="1">
    <citation type="submission" date="2020-08" db="EMBL/GenBank/DDBJ databases">
        <title>Genome public.</title>
        <authorList>
            <person name="Liu C."/>
            <person name="Sun Q."/>
        </authorList>
    </citation>
    <scope>NUCLEOTIDE SEQUENCE [LARGE SCALE GENOMIC DNA]</scope>
    <source>
        <strain evidence="1 2">NSJ-7</strain>
    </source>
</reference>
<evidence type="ECO:0000313" key="1">
    <source>
        <dbReference type="EMBL" id="MBC5678086.1"/>
    </source>
</evidence>
<name>A0ABR7FS96_9FIRM</name>
<dbReference type="EMBL" id="JACOOS010000012">
    <property type="protein sequence ID" value="MBC5678086.1"/>
    <property type="molecule type" value="Genomic_DNA"/>
</dbReference>
<gene>
    <name evidence="1" type="ORF">H8S22_10870</name>
</gene>
<protein>
    <submittedName>
        <fullName evidence="1">Uncharacterized protein</fullName>
    </submittedName>
</protein>
<evidence type="ECO:0000313" key="2">
    <source>
        <dbReference type="Proteomes" id="UP000635828"/>
    </source>
</evidence>
<accession>A0ABR7FS96</accession>
<keyword evidence="2" id="KW-1185">Reference proteome</keyword>
<dbReference type="Proteomes" id="UP000635828">
    <property type="component" value="Unassembled WGS sequence"/>
</dbReference>
<comment type="caution">
    <text evidence="1">The sequence shown here is derived from an EMBL/GenBank/DDBJ whole genome shotgun (WGS) entry which is preliminary data.</text>
</comment>